<protein>
    <recommendedName>
        <fullName evidence="3">Transporter</fullName>
    </recommendedName>
</protein>
<feature type="compositionally biased region" description="Basic residues" evidence="1">
    <location>
        <begin position="349"/>
        <end position="360"/>
    </location>
</feature>
<dbReference type="Pfam" id="PF13557">
    <property type="entry name" value="Phenol_MetA_deg"/>
    <property type="match status" value="1"/>
</dbReference>
<gene>
    <name evidence="2" type="ORF">METZ01_LOCUS46861</name>
</gene>
<sequence length="360" mass="42263">MKYSLSLILTVLTITSIYSQYTEVINSNRPGSSQGAFSVGKNVLQFELGGNFTDLSHKNLNYSYIKELELKYTIRYGLLMEKLELIINGSYNKNRSVNNLIDPNAKEIKTEFLNKQNIGFKYLVFDPYKNEKWHGTNLFSWKKNNKIRWIDLIPAISVYVGANYVPEDGYFYNDPFTQLKKGTGYETSEEIISFKGNVITQHHFIGRWVLVNNFIYDRIGNKYITINNITTVTHNFTNPLWSSMLEYEFLKNDIYSDNFIKAGLAYLYNRNYQFDLNIGSDFKNTPNKLYLSVGFSTRLDWHRDVPAVDKEFKKKQKEDKKLLKNNNKSERKSQKQSNKNQKKSDKKERKSFRKSIKKNK</sequence>
<proteinExistence type="predicted"/>
<dbReference type="EMBL" id="UINC01002195">
    <property type="protein sequence ID" value="SUZ94007.1"/>
    <property type="molecule type" value="Genomic_DNA"/>
</dbReference>
<organism evidence="2">
    <name type="scientific">marine metagenome</name>
    <dbReference type="NCBI Taxonomy" id="408172"/>
    <lineage>
        <taxon>unclassified sequences</taxon>
        <taxon>metagenomes</taxon>
        <taxon>ecological metagenomes</taxon>
    </lineage>
</organism>
<accession>A0A381RVK8</accession>
<dbReference type="InterPro" id="IPR025737">
    <property type="entry name" value="FApF"/>
</dbReference>
<evidence type="ECO:0000313" key="2">
    <source>
        <dbReference type="EMBL" id="SUZ94007.1"/>
    </source>
</evidence>
<feature type="compositionally biased region" description="Basic and acidic residues" evidence="1">
    <location>
        <begin position="313"/>
        <end position="333"/>
    </location>
</feature>
<name>A0A381RVK8_9ZZZZ</name>
<evidence type="ECO:0008006" key="3">
    <source>
        <dbReference type="Google" id="ProtNLM"/>
    </source>
</evidence>
<reference evidence="2" key="1">
    <citation type="submission" date="2018-05" db="EMBL/GenBank/DDBJ databases">
        <authorList>
            <person name="Lanie J.A."/>
            <person name="Ng W.-L."/>
            <person name="Kazmierczak K.M."/>
            <person name="Andrzejewski T.M."/>
            <person name="Davidsen T.M."/>
            <person name="Wayne K.J."/>
            <person name="Tettelin H."/>
            <person name="Glass J.I."/>
            <person name="Rusch D."/>
            <person name="Podicherti R."/>
            <person name="Tsui H.-C.T."/>
            <person name="Winkler M.E."/>
        </authorList>
    </citation>
    <scope>NUCLEOTIDE SEQUENCE</scope>
</reference>
<evidence type="ECO:0000256" key="1">
    <source>
        <dbReference type="SAM" id="MobiDB-lite"/>
    </source>
</evidence>
<feature type="region of interest" description="Disordered" evidence="1">
    <location>
        <begin position="313"/>
        <end position="360"/>
    </location>
</feature>
<dbReference type="AlphaFoldDB" id="A0A381RVK8"/>